<dbReference type="InterPro" id="IPR003593">
    <property type="entry name" value="AAA+_ATPase"/>
</dbReference>
<dbReference type="GO" id="GO:0016887">
    <property type="term" value="F:ATP hydrolysis activity"/>
    <property type="evidence" value="ECO:0007669"/>
    <property type="project" value="InterPro"/>
</dbReference>
<dbReference type="SUPFAM" id="SSF52540">
    <property type="entry name" value="P-loop containing nucleoside triphosphate hydrolases"/>
    <property type="match status" value="2"/>
</dbReference>
<dbReference type="OrthoDB" id="9806285at2"/>
<feature type="domain" description="ABC transporter" evidence="8">
    <location>
        <begin position="7"/>
        <end position="251"/>
    </location>
</feature>
<dbReference type="Proteomes" id="UP000032250">
    <property type="component" value="Unassembled WGS sequence"/>
</dbReference>
<comment type="subcellular location">
    <subcellularLocation>
        <location evidence="1">Cell membrane</location>
        <topology evidence="1">Peripheral membrane protein</topology>
    </subcellularLocation>
</comment>
<dbReference type="GO" id="GO:0005524">
    <property type="term" value="F:ATP binding"/>
    <property type="evidence" value="ECO:0007669"/>
    <property type="project" value="UniProtKB-KW"/>
</dbReference>
<dbReference type="InterPro" id="IPR027417">
    <property type="entry name" value="P-loop_NTPase"/>
</dbReference>
<keyword evidence="5" id="KW-0547">Nucleotide-binding</keyword>
<evidence type="ECO:0000313" key="9">
    <source>
        <dbReference type="EMBL" id="KIS23688.1"/>
    </source>
</evidence>
<dbReference type="InterPro" id="IPR017871">
    <property type="entry name" value="ABC_transporter-like_CS"/>
</dbReference>
<keyword evidence="3" id="KW-0813">Transport</keyword>
<dbReference type="PANTHER" id="PTHR43297">
    <property type="entry name" value="OLIGOPEPTIDE TRANSPORT ATP-BINDING PROTEIN APPD"/>
    <property type="match status" value="1"/>
</dbReference>
<dbReference type="AlphaFoldDB" id="A0A0D0ZYS4"/>
<dbReference type="PANTHER" id="PTHR43297:SF2">
    <property type="entry name" value="DIPEPTIDE TRANSPORT ATP-BINDING PROTEIN DPPD"/>
    <property type="match status" value="1"/>
</dbReference>
<reference evidence="9 10" key="1">
    <citation type="submission" date="2014-06" db="EMBL/GenBank/DDBJ databases">
        <title>Genome characterization of distinct group I Clostridium botulinum lineages.</title>
        <authorList>
            <person name="Giordani F."/>
            <person name="Anselmo A."/>
            <person name="Fillo S."/>
            <person name="Palozzi A.M."/>
            <person name="Fortunato A."/>
            <person name="Gentile B."/>
            <person name="Ciammaruconi A."/>
            <person name="Anniballi F."/>
            <person name="De Medici D."/>
            <person name="Lista F."/>
        </authorList>
    </citation>
    <scope>NUCLEOTIDE SEQUENCE [LARGE SCALE GENOMIC DNA]</scope>
    <source>
        <strain evidence="9 10">B2 450</strain>
    </source>
</reference>
<dbReference type="GO" id="GO:0015833">
    <property type="term" value="P:peptide transport"/>
    <property type="evidence" value="ECO:0007669"/>
    <property type="project" value="InterPro"/>
</dbReference>
<dbReference type="InterPro" id="IPR050388">
    <property type="entry name" value="ABC_Ni/Peptide_Import"/>
</dbReference>
<dbReference type="Pfam" id="PF00005">
    <property type="entry name" value="ABC_tran"/>
    <property type="match status" value="2"/>
</dbReference>
<feature type="domain" description="ABC transporter" evidence="8">
    <location>
        <begin position="320"/>
        <end position="559"/>
    </location>
</feature>
<evidence type="ECO:0000256" key="1">
    <source>
        <dbReference type="ARBA" id="ARBA00004202"/>
    </source>
</evidence>
<dbReference type="NCBIfam" id="TIGR01727">
    <property type="entry name" value="oligo_HPY"/>
    <property type="match status" value="1"/>
</dbReference>
<gene>
    <name evidence="9" type="ORF">N495_08805</name>
</gene>
<dbReference type="PATRIC" id="fig|1379739.3.peg.2114"/>
<dbReference type="SMART" id="SM00382">
    <property type="entry name" value="AAA"/>
    <property type="match status" value="2"/>
</dbReference>
<accession>A0A0D0ZYS4</accession>
<evidence type="ECO:0000256" key="5">
    <source>
        <dbReference type="ARBA" id="ARBA00022741"/>
    </source>
</evidence>
<evidence type="ECO:0000256" key="4">
    <source>
        <dbReference type="ARBA" id="ARBA00022475"/>
    </source>
</evidence>
<proteinExistence type="inferred from homology"/>
<protein>
    <submittedName>
        <fullName evidence="9">ABC transporter ATP-binding protein</fullName>
    </submittedName>
</protein>
<dbReference type="EMBL" id="JXSU01000007">
    <property type="protein sequence ID" value="KIS23688.1"/>
    <property type="molecule type" value="Genomic_DNA"/>
</dbReference>
<dbReference type="Gene3D" id="3.40.50.300">
    <property type="entry name" value="P-loop containing nucleotide triphosphate hydrolases"/>
    <property type="match status" value="2"/>
</dbReference>
<evidence type="ECO:0000256" key="3">
    <source>
        <dbReference type="ARBA" id="ARBA00022448"/>
    </source>
</evidence>
<dbReference type="InterPro" id="IPR013563">
    <property type="entry name" value="Oligopep_ABC_C"/>
</dbReference>
<dbReference type="InterPro" id="IPR003439">
    <property type="entry name" value="ABC_transporter-like_ATP-bd"/>
</dbReference>
<dbReference type="PROSITE" id="PS50893">
    <property type="entry name" value="ABC_TRANSPORTER_2"/>
    <property type="match status" value="2"/>
</dbReference>
<evidence type="ECO:0000313" key="10">
    <source>
        <dbReference type="Proteomes" id="UP000032250"/>
    </source>
</evidence>
<keyword evidence="4" id="KW-1003">Cell membrane</keyword>
<comment type="similarity">
    <text evidence="2">Belongs to the ABC transporter superfamily.</text>
</comment>
<dbReference type="PROSITE" id="PS00211">
    <property type="entry name" value="ABC_TRANSPORTER_1"/>
    <property type="match status" value="2"/>
</dbReference>
<sequence>MEDLLTVRDLSVYYENEKLYKAVDNVSFTLKTGENIGVIGESGSGKTSIAMAIMGLLKANSKVQGEIIYKYKNILKLKDEEKDEYRWDKIALVFQNSSEVLNPVLNIKEQILETIYKHSHIDKKEALNKVKNLLKMVGLSEDIGEEYAHNLSGGMRQKVLIAMALACEPEVLIVDEPTSALDNISKNEVIKLLKALQNKNNMTMIVISHDLYVIDKLTTKLEVIYKGNLLEEGYTKEIINNPMHTYTRGIINSSIEINPFGDLWGIPNEEVSEEKGCAFYGRCVQRGILCREKKPNLSEISDRRKICCNKGGIVNLLTAHSLKKVYKTKYKKVSAVNYCDINIRSGEIVSLIGESGSGKSTLANILSGILKPDEGQVYFNNEKLEGNKFTSRKFGIQIIFQDPMSAINSSFTIMEAIREPLDIIKDGSVEERNNKALQVLKKVQLSTEKSFVNKKCNELSGGQRQRVSIARALIMEPTLLIADEISSMLDPSTKANILRLLKQLQNLNGFSMLYITHDINLAKKISDKILVMSKGEIVEAGSVLEVLNNPKNICTKRLIC</sequence>
<dbReference type="CDD" id="cd03257">
    <property type="entry name" value="ABC_NikE_OppD_transporters"/>
    <property type="match status" value="2"/>
</dbReference>
<dbReference type="GO" id="GO:0005886">
    <property type="term" value="C:plasma membrane"/>
    <property type="evidence" value="ECO:0007669"/>
    <property type="project" value="UniProtKB-SubCell"/>
</dbReference>
<evidence type="ECO:0000256" key="2">
    <source>
        <dbReference type="ARBA" id="ARBA00005417"/>
    </source>
</evidence>
<comment type="caution">
    <text evidence="9">The sequence shown here is derived from an EMBL/GenBank/DDBJ whole genome shotgun (WGS) entry which is preliminary data.</text>
</comment>
<evidence type="ECO:0000256" key="6">
    <source>
        <dbReference type="ARBA" id="ARBA00022840"/>
    </source>
</evidence>
<keyword evidence="7" id="KW-0472">Membrane</keyword>
<organism evidence="9 10">
    <name type="scientific">Clostridium botulinum B2 450</name>
    <dbReference type="NCBI Taxonomy" id="1379739"/>
    <lineage>
        <taxon>Bacteria</taxon>
        <taxon>Bacillati</taxon>
        <taxon>Bacillota</taxon>
        <taxon>Clostridia</taxon>
        <taxon>Eubacteriales</taxon>
        <taxon>Clostridiaceae</taxon>
        <taxon>Clostridium</taxon>
    </lineage>
</organism>
<evidence type="ECO:0000259" key="8">
    <source>
        <dbReference type="PROSITE" id="PS50893"/>
    </source>
</evidence>
<dbReference type="Pfam" id="PF08352">
    <property type="entry name" value="oligo_HPY"/>
    <property type="match status" value="1"/>
</dbReference>
<dbReference type="HOGENOM" id="CLU_000604_86_2_9"/>
<evidence type="ECO:0000256" key="7">
    <source>
        <dbReference type="ARBA" id="ARBA00023136"/>
    </source>
</evidence>
<dbReference type="RefSeq" id="WP_043031902.1">
    <property type="nucleotide sequence ID" value="NZ_JXSU01000007.1"/>
</dbReference>
<name>A0A0D0ZYS4_CLOBO</name>
<keyword evidence="6 9" id="KW-0067">ATP-binding</keyword>